<dbReference type="SUPFAM" id="SSF53098">
    <property type="entry name" value="Ribonuclease H-like"/>
    <property type="match status" value="1"/>
</dbReference>
<dbReference type="InterPro" id="IPR036397">
    <property type="entry name" value="RNaseH_sf"/>
</dbReference>
<organism evidence="1 2">
    <name type="scientific">Paspalum notatum var. saurae</name>
    <dbReference type="NCBI Taxonomy" id="547442"/>
    <lineage>
        <taxon>Eukaryota</taxon>
        <taxon>Viridiplantae</taxon>
        <taxon>Streptophyta</taxon>
        <taxon>Embryophyta</taxon>
        <taxon>Tracheophyta</taxon>
        <taxon>Spermatophyta</taxon>
        <taxon>Magnoliopsida</taxon>
        <taxon>Liliopsida</taxon>
        <taxon>Poales</taxon>
        <taxon>Poaceae</taxon>
        <taxon>PACMAD clade</taxon>
        <taxon>Panicoideae</taxon>
        <taxon>Andropogonodae</taxon>
        <taxon>Paspaleae</taxon>
        <taxon>Paspalinae</taxon>
        <taxon>Paspalum</taxon>
    </lineage>
</organism>
<dbReference type="Proteomes" id="UP001341281">
    <property type="component" value="Chromosome 01"/>
</dbReference>
<reference evidence="1 2" key="1">
    <citation type="submission" date="2024-02" db="EMBL/GenBank/DDBJ databases">
        <title>High-quality chromosome-scale genome assembly of Pensacola bahiagrass (Paspalum notatum Flugge var. saurae).</title>
        <authorList>
            <person name="Vega J.M."/>
            <person name="Podio M."/>
            <person name="Orjuela J."/>
            <person name="Siena L.A."/>
            <person name="Pessino S.C."/>
            <person name="Combes M.C."/>
            <person name="Mariac C."/>
            <person name="Albertini E."/>
            <person name="Pupilli F."/>
            <person name="Ortiz J.P.A."/>
            <person name="Leblanc O."/>
        </authorList>
    </citation>
    <scope>NUCLEOTIDE SEQUENCE [LARGE SCALE GENOMIC DNA]</scope>
    <source>
        <strain evidence="1">R1</strain>
        <tissue evidence="1">Leaf</tissue>
    </source>
</reference>
<evidence type="ECO:0000313" key="1">
    <source>
        <dbReference type="EMBL" id="WVZ53728.1"/>
    </source>
</evidence>
<dbReference type="InterPro" id="IPR012337">
    <property type="entry name" value="RNaseH-like_sf"/>
</dbReference>
<dbReference type="GO" id="GO:0003676">
    <property type="term" value="F:nucleic acid binding"/>
    <property type="evidence" value="ECO:0007669"/>
    <property type="project" value="InterPro"/>
</dbReference>
<keyword evidence="2" id="KW-1185">Reference proteome</keyword>
<dbReference type="PANTHER" id="PTHR45835:SF99">
    <property type="entry name" value="CHROMO DOMAIN-CONTAINING PROTEIN-RELATED"/>
    <property type="match status" value="1"/>
</dbReference>
<proteinExistence type="predicted"/>
<sequence length="143" mass="15743">MVDGLLLHKGCIFVPASSPLSTSIISSIRDSGHEGIPQDRLKVCDYITVCESVILTVVDRFPKFAHFIALGHPYRATSVARVFFADIVRLHGLSLYSLAELLRLSSVKLNVSSAFHPQSDGQLEATNKIISMYLRCLSGDRPQ</sequence>
<evidence type="ECO:0008006" key="3">
    <source>
        <dbReference type="Google" id="ProtNLM"/>
    </source>
</evidence>
<dbReference type="PANTHER" id="PTHR45835">
    <property type="entry name" value="YALI0A06105P"/>
    <property type="match status" value="1"/>
</dbReference>
<name>A0AAQ3PTN9_PASNO</name>
<dbReference type="AlphaFoldDB" id="A0AAQ3PTN9"/>
<protein>
    <recommendedName>
        <fullName evidence="3">Integrase catalytic domain-containing protein</fullName>
    </recommendedName>
</protein>
<gene>
    <name evidence="1" type="ORF">U9M48_004633</name>
</gene>
<dbReference type="Gene3D" id="3.30.420.10">
    <property type="entry name" value="Ribonuclease H-like superfamily/Ribonuclease H"/>
    <property type="match status" value="1"/>
</dbReference>
<evidence type="ECO:0000313" key="2">
    <source>
        <dbReference type="Proteomes" id="UP001341281"/>
    </source>
</evidence>
<dbReference type="EMBL" id="CP144745">
    <property type="protein sequence ID" value="WVZ53728.1"/>
    <property type="molecule type" value="Genomic_DNA"/>
</dbReference>
<accession>A0AAQ3PTN9</accession>